<evidence type="ECO:0000256" key="2">
    <source>
        <dbReference type="SAM" id="Phobius"/>
    </source>
</evidence>
<organism evidence="3 4">
    <name type="scientific">Hyaloscypha bicolor E</name>
    <dbReference type="NCBI Taxonomy" id="1095630"/>
    <lineage>
        <taxon>Eukaryota</taxon>
        <taxon>Fungi</taxon>
        <taxon>Dikarya</taxon>
        <taxon>Ascomycota</taxon>
        <taxon>Pezizomycotina</taxon>
        <taxon>Leotiomycetes</taxon>
        <taxon>Helotiales</taxon>
        <taxon>Hyaloscyphaceae</taxon>
        <taxon>Hyaloscypha</taxon>
        <taxon>Hyaloscypha bicolor</taxon>
    </lineage>
</organism>
<dbReference type="EMBL" id="KZ613912">
    <property type="protein sequence ID" value="PMD51758.1"/>
    <property type="molecule type" value="Genomic_DNA"/>
</dbReference>
<protein>
    <submittedName>
        <fullName evidence="3">Uncharacterized protein</fullName>
    </submittedName>
</protein>
<evidence type="ECO:0000313" key="3">
    <source>
        <dbReference type="EMBL" id="PMD51758.1"/>
    </source>
</evidence>
<keyword evidence="2" id="KW-1133">Transmembrane helix</keyword>
<feature type="transmembrane region" description="Helical" evidence="2">
    <location>
        <begin position="12"/>
        <end position="35"/>
    </location>
</feature>
<gene>
    <name evidence="3" type="ORF">K444DRAFT_620852</name>
</gene>
<dbReference type="RefSeq" id="XP_024728662.1">
    <property type="nucleotide sequence ID" value="XM_024881790.1"/>
</dbReference>
<name>A0A2J6SLW9_9HELO</name>
<sequence>MSSQSQSGIPIPASVLITFFGMGAGTGWFAHYITLSIFDRLIRPRFFPNLPAHYRNRPEPENDEFEAGDEDPVDAGPRRWEL</sequence>
<evidence type="ECO:0000313" key="4">
    <source>
        <dbReference type="Proteomes" id="UP000235371"/>
    </source>
</evidence>
<feature type="region of interest" description="Disordered" evidence="1">
    <location>
        <begin position="53"/>
        <end position="82"/>
    </location>
</feature>
<keyword evidence="4" id="KW-1185">Reference proteome</keyword>
<evidence type="ECO:0000256" key="1">
    <source>
        <dbReference type="SAM" id="MobiDB-lite"/>
    </source>
</evidence>
<dbReference type="InParanoid" id="A0A2J6SLW9"/>
<dbReference type="Proteomes" id="UP000235371">
    <property type="component" value="Unassembled WGS sequence"/>
</dbReference>
<feature type="non-terminal residue" evidence="3">
    <location>
        <position position="82"/>
    </location>
</feature>
<dbReference type="GeneID" id="36589867"/>
<reference evidence="3 4" key="1">
    <citation type="submission" date="2016-04" db="EMBL/GenBank/DDBJ databases">
        <title>A degradative enzymes factory behind the ericoid mycorrhizal symbiosis.</title>
        <authorList>
            <consortium name="DOE Joint Genome Institute"/>
            <person name="Martino E."/>
            <person name="Morin E."/>
            <person name="Grelet G."/>
            <person name="Kuo A."/>
            <person name="Kohler A."/>
            <person name="Daghino S."/>
            <person name="Barry K."/>
            <person name="Choi C."/>
            <person name="Cichocki N."/>
            <person name="Clum A."/>
            <person name="Copeland A."/>
            <person name="Hainaut M."/>
            <person name="Haridas S."/>
            <person name="Labutti K."/>
            <person name="Lindquist E."/>
            <person name="Lipzen A."/>
            <person name="Khouja H.-R."/>
            <person name="Murat C."/>
            <person name="Ohm R."/>
            <person name="Olson A."/>
            <person name="Spatafora J."/>
            <person name="Veneault-Fourrey C."/>
            <person name="Henrissat B."/>
            <person name="Grigoriev I."/>
            <person name="Martin F."/>
            <person name="Perotto S."/>
        </authorList>
    </citation>
    <scope>NUCLEOTIDE SEQUENCE [LARGE SCALE GENOMIC DNA]</scope>
    <source>
        <strain evidence="3 4">E</strain>
    </source>
</reference>
<proteinExistence type="predicted"/>
<accession>A0A2J6SLW9</accession>
<dbReference type="AlphaFoldDB" id="A0A2J6SLW9"/>
<feature type="compositionally biased region" description="Acidic residues" evidence="1">
    <location>
        <begin position="61"/>
        <end position="73"/>
    </location>
</feature>
<keyword evidence="2" id="KW-0472">Membrane</keyword>
<keyword evidence="2" id="KW-0812">Transmembrane</keyword>